<feature type="transmembrane region" description="Helical" evidence="1">
    <location>
        <begin position="38"/>
        <end position="59"/>
    </location>
</feature>
<dbReference type="STRING" id="1945662.B0A89_13060"/>
<dbReference type="Proteomes" id="UP000193017">
    <property type="component" value="Chromosome"/>
</dbReference>
<evidence type="ECO:0000313" key="3">
    <source>
        <dbReference type="Proteomes" id="UP000193017"/>
    </source>
</evidence>
<dbReference type="AlphaFoldDB" id="A0A1W6CZZ9"/>
<proteinExistence type="predicted"/>
<protein>
    <submittedName>
        <fullName evidence="2">Uncharacterized protein</fullName>
    </submittedName>
</protein>
<sequence>MIANEVSAAVNIGLALAAIAAMRAYWPRAPLHPGHGPGRTFYFAFLLLGVSVAMNAAAWGLWRIGTSGGFWWAEPMRTWFAWGDILWKGTSAAGFLLLLRAKLDALDEDERPNWNMLTIAFHPNSDALFVRICGALQRRSFTKRG</sequence>
<organism evidence="2 3">
    <name type="scientific">Paracoccus contaminans</name>
    <dbReference type="NCBI Taxonomy" id="1945662"/>
    <lineage>
        <taxon>Bacteria</taxon>
        <taxon>Pseudomonadati</taxon>
        <taxon>Pseudomonadota</taxon>
        <taxon>Alphaproteobacteria</taxon>
        <taxon>Rhodobacterales</taxon>
        <taxon>Paracoccaceae</taxon>
        <taxon>Paracoccus</taxon>
    </lineage>
</organism>
<name>A0A1W6CZZ9_9RHOB</name>
<feature type="transmembrane region" description="Helical" evidence="1">
    <location>
        <begin position="6"/>
        <end position="26"/>
    </location>
</feature>
<evidence type="ECO:0000256" key="1">
    <source>
        <dbReference type="SAM" id="Phobius"/>
    </source>
</evidence>
<dbReference type="KEGG" id="pcon:B0A89_13060"/>
<reference evidence="2 3" key="1">
    <citation type="submission" date="2017-03" db="EMBL/GenBank/DDBJ databases">
        <title>Genome sequence of Paracoccus contaminans isolated from a water microcosm.</title>
        <authorList>
            <person name="Aurass P."/>
            <person name="Karste S."/>
            <person name="Trost E."/>
            <person name="Glaeser S.P."/>
            <person name="Kaempfer P."/>
            <person name="Flieger A."/>
        </authorList>
    </citation>
    <scope>NUCLEOTIDE SEQUENCE [LARGE SCALE GENOMIC DNA]</scope>
    <source>
        <strain evidence="3">RKI 16-01929T\LMG 29738T\CCM 8701T\CIP 111112T</strain>
    </source>
</reference>
<accession>A0A1W6CZZ9</accession>
<evidence type="ECO:0000313" key="2">
    <source>
        <dbReference type="EMBL" id="ARJ70426.1"/>
    </source>
</evidence>
<keyword evidence="3" id="KW-1185">Reference proteome</keyword>
<keyword evidence="1" id="KW-0472">Membrane</keyword>
<keyword evidence="1" id="KW-0812">Transmembrane</keyword>
<keyword evidence="1" id="KW-1133">Transmembrane helix</keyword>
<dbReference type="EMBL" id="CP020612">
    <property type="protein sequence ID" value="ARJ70426.1"/>
    <property type="molecule type" value="Genomic_DNA"/>
</dbReference>
<dbReference type="RefSeq" id="WP_085378483.1">
    <property type="nucleotide sequence ID" value="NZ_CP020612.1"/>
</dbReference>
<gene>
    <name evidence="2" type="ORF">B0A89_13060</name>
</gene>